<dbReference type="Gene3D" id="1.10.10.10">
    <property type="entry name" value="Winged helix-like DNA-binding domain superfamily/Winged helix DNA-binding domain"/>
    <property type="match status" value="1"/>
</dbReference>
<dbReference type="AlphaFoldDB" id="A0A3S9H9Q8"/>
<dbReference type="InterPro" id="IPR013325">
    <property type="entry name" value="RNA_pol_sigma_r2"/>
</dbReference>
<reference evidence="8" key="1">
    <citation type="submission" date="2018-12" db="EMBL/GenBank/DDBJ databases">
        <title>Complete genome sequencing of Jeotgalibaca sp. H21T32.</title>
        <authorList>
            <person name="Bae J.-W."/>
            <person name="Lee S.-Y."/>
        </authorList>
    </citation>
    <scope>NUCLEOTIDE SEQUENCE [LARGE SCALE GENOMIC DNA]</scope>
    <source>
        <strain evidence="8">H21T32</strain>
    </source>
</reference>
<organism evidence="7 8">
    <name type="scientific">Jeotgalibaca ciconiae</name>
    <dbReference type="NCBI Taxonomy" id="2496265"/>
    <lineage>
        <taxon>Bacteria</taxon>
        <taxon>Bacillati</taxon>
        <taxon>Bacillota</taxon>
        <taxon>Bacilli</taxon>
        <taxon>Lactobacillales</taxon>
        <taxon>Carnobacteriaceae</taxon>
        <taxon>Jeotgalibaca</taxon>
    </lineage>
</organism>
<feature type="domain" description="RNA polymerase sigma factor 70 region 4 type 2" evidence="6">
    <location>
        <begin position="104"/>
        <end position="152"/>
    </location>
</feature>
<protein>
    <submittedName>
        <fullName evidence="7">RNA polymerase sigma factor</fullName>
    </submittedName>
</protein>
<dbReference type="InterPro" id="IPR013249">
    <property type="entry name" value="RNA_pol_sigma70_r4_t2"/>
</dbReference>
<dbReference type="RefSeq" id="WP_126109119.1">
    <property type="nucleotide sequence ID" value="NZ_CP034465.1"/>
</dbReference>
<evidence type="ECO:0000313" key="7">
    <source>
        <dbReference type="EMBL" id="AZP04041.1"/>
    </source>
</evidence>
<keyword evidence="2" id="KW-0805">Transcription regulation</keyword>
<dbReference type="InterPro" id="IPR036388">
    <property type="entry name" value="WH-like_DNA-bd_sf"/>
</dbReference>
<evidence type="ECO:0000256" key="2">
    <source>
        <dbReference type="ARBA" id="ARBA00023015"/>
    </source>
</evidence>
<dbReference type="KEGG" id="jeh:EJN90_04785"/>
<keyword evidence="8" id="KW-1185">Reference proteome</keyword>
<dbReference type="PANTHER" id="PTHR43133:SF60">
    <property type="entry name" value="RNA POLYMERASE SIGMA FACTOR SIGV"/>
    <property type="match status" value="1"/>
</dbReference>
<dbReference type="GO" id="GO:0006352">
    <property type="term" value="P:DNA-templated transcription initiation"/>
    <property type="evidence" value="ECO:0007669"/>
    <property type="project" value="InterPro"/>
</dbReference>
<dbReference type="SUPFAM" id="SSF88659">
    <property type="entry name" value="Sigma3 and sigma4 domains of RNA polymerase sigma factors"/>
    <property type="match status" value="1"/>
</dbReference>
<dbReference type="InterPro" id="IPR014284">
    <property type="entry name" value="RNA_pol_sigma-70_dom"/>
</dbReference>
<dbReference type="Pfam" id="PF04542">
    <property type="entry name" value="Sigma70_r2"/>
    <property type="match status" value="1"/>
</dbReference>
<evidence type="ECO:0000256" key="4">
    <source>
        <dbReference type="ARBA" id="ARBA00023163"/>
    </source>
</evidence>
<comment type="similarity">
    <text evidence="1">Belongs to the sigma-70 factor family. ECF subfamily.</text>
</comment>
<dbReference type="PANTHER" id="PTHR43133">
    <property type="entry name" value="RNA POLYMERASE ECF-TYPE SIGMA FACTO"/>
    <property type="match status" value="1"/>
</dbReference>
<proteinExistence type="inferred from homology"/>
<dbReference type="Gene3D" id="1.10.1740.10">
    <property type="match status" value="1"/>
</dbReference>
<dbReference type="GO" id="GO:0016987">
    <property type="term" value="F:sigma factor activity"/>
    <property type="evidence" value="ECO:0007669"/>
    <property type="project" value="UniProtKB-KW"/>
</dbReference>
<evidence type="ECO:0000259" key="6">
    <source>
        <dbReference type="Pfam" id="PF08281"/>
    </source>
</evidence>
<keyword evidence="3" id="KW-0731">Sigma factor</keyword>
<dbReference type="SUPFAM" id="SSF88946">
    <property type="entry name" value="Sigma2 domain of RNA polymerase sigma factors"/>
    <property type="match status" value="1"/>
</dbReference>
<dbReference type="OrthoDB" id="9794508at2"/>
<keyword evidence="4" id="KW-0804">Transcription</keyword>
<dbReference type="InterPro" id="IPR007627">
    <property type="entry name" value="RNA_pol_sigma70_r2"/>
</dbReference>
<accession>A0A3S9H9Q8</accession>
<evidence type="ECO:0000256" key="1">
    <source>
        <dbReference type="ARBA" id="ARBA00010641"/>
    </source>
</evidence>
<evidence type="ECO:0000256" key="3">
    <source>
        <dbReference type="ARBA" id="ARBA00023082"/>
    </source>
</evidence>
<dbReference type="NCBIfam" id="TIGR02937">
    <property type="entry name" value="sigma70-ECF"/>
    <property type="match status" value="1"/>
</dbReference>
<dbReference type="EMBL" id="CP034465">
    <property type="protein sequence ID" value="AZP04041.1"/>
    <property type="molecule type" value="Genomic_DNA"/>
</dbReference>
<dbReference type="InterPro" id="IPR039425">
    <property type="entry name" value="RNA_pol_sigma-70-like"/>
</dbReference>
<sequence>MEKPLLRTNKEVTEIYEQHKFMIYRVCFAYMKNATDTEDVVQDTFIQLIKKGPKFESGEHEKAWLIRVATNLCKNKLKHWWRRRTRLEQENTIIGSTNIEIDETLQVIMNLPDAYKVVTYLYYYEGYNSVEISKLLEKPPSTIRNHLHEARSILREKLGGDFK</sequence>
<dbReference type="InterPro" id="IPR013324">
    <property type="entry name" value="RNA_pol_sigma_r3/r4-like"/>
</dbReference>
<dbReference type="Proteomes" id="UP000273326">
    <property type="component" value="Chromosome"/>
</dbReference>
<dbReference type="GO" id="GO:0003677">
    <property type="term" value="F:DNA binding"/>
    <property type="evidence" value="ECO:0007669"/>
    <property type="project" value="InterPro"/>
</dbReference>
<name>A0A3S9H9Q8_9LACT</name>
<evidence type="ECO:0000313" key="8">
    <source>
        <dbReference type="Proteomes" id="UP000273326"/>
    </source>
</evidence>
<evidence type="ECO:0000259" key="5">
    <source>
        <dbReference type="Pfam" id="PF04542"/>
    </source>
</evidence>
<gene>
    <name evidence="7" type="ORF">EJN90_04785</name>
</gene>
<dbReference type="Pfam" id="PF08281">
    <property type="entry name" value="Sigma70_r4_2"/>
    <property type="match status" value="1"/>
</dbReference>
<feature type="domain" description="RNA polymerase sigma-70 region 2" evidence="5">
    <location>
        <begin position="15"/>
        <end position="81"/>
    </location>
</feature>